<dbReference type="OrthoDB" id="9890968at2"/>
<name>A0A4P9UIW7_METBY</name>
<dbReference type="RefSeq" id="WP_017841184.1">
    <property type="nucleotide sequence ID" value="NZ_CP035467.1"/>
</dbReference>
<keyword evidence="2" id="KW-1185">Reference proteome</keyword>
<accession>A0A4P9UIW7</accession>
<dbReference type="Proteomes" id="UP000305881">
    <property type="component" value="Chromosome"/>
</dbReference>
<gene>
    <name evidence="1" type="ORF">EQU24_01595</name>
</gene>
<dbReference type="AlphaFoldDB" id="A0A4P9UIW7"/>
<proteinExistence type="predicted"/>
<dbReference type="EMBL" id="CP035467">
    <property type="protein sequence ID" value="QCW81089.1"/>
    <property type="molecule type" value="Genomic_DNA"/>
</dbReference>
<organism evidence="1 2">
    <name type="scientific">Methylotuvimicrobium buryatense</name>
    <name type="common">Methylomicrobium buryatense</name>
    <dbReference type="NCBI Taxonomy" id="95641"/>
    <lineage>
        <taxon>Bacteria</taxon>
        <taxon>Pseudomonadati</taxon>
        <taxon>Pseudomonadota</taxon>
        <taxon>Gammaproteobacteria</taxon>
        <taxon>Methylococcales</taxon>
        <taxon>Methylococcaceae</taxon>
        <taxon>Methylotuvimicrobium</taxon>
    </lineage>
</organism>
<evidence type="ECO:0000313" key="2">
    <source>
        <dbReference type="Proteomes" id="UP000305881"/>
    </source>
</evidence>
<dbReference type="KEGG" id="mbur:EQU24_01595"/>
<evidence type="ECO:0000313" key="1">
    <source>
        <dbReference type="EMBL" id="QCW81089.1"/>
    </source>
</evidence>
<protein>
    <submittedName>
        <fullName evidence="1">Motility protein</fullName>
    </submittedName>
</protein>
<reference evidence="2" key="1">
    <citation type="journal article" date="2019" name="J. Bacteriol.">
        <title>A Mutagenic Screen Identifies a TonB-Dependent Receptor Required for the Lanthanide Metal Switch in the Type I Methanotroph 'Methylotuvimicrobium buryatense' 5GB1C.</title>
        <authorList>
            <person name="Groom J.D."/>
            <person name="Ford S.M."/>
            <person name="Pesesky M.W."/>
            <person name="Lidstrom M.E."/>
        </authorList>
    </citation>
    <scope>NUCLEOTIDE SEQUENCE [LARGE SCALE GENOMIC DNA]</scope>
    <source>
        <strain evidence="2">5GB1C</strain>
    </source>
</reference>
<sequence length="61" mass="6378">MVDSVSGLANLATRMSVQQTALDANVAVLNKIQDQQEAEGEAVVKLIESTSAAKDGIDVYA</sequence>